<evidence type="ECO:0000313" key="5">
    <source>
        <dbReference type="Proteomes" id="UP000255421"/>
    </source>
</evidence>
<dbReference type="Proteomes" id="UP000255421">
    <property type="component" value="Unassembled WGS sequence"/>
</dbReference>
<sequence>MSGLTSAESETPDVAYEWQDATLDSYWYSLYNMNTTIAVSGVGVLFPHNEQQKKMFKKRLRAILKHSEVDKPPIKNPNLNMAPFTEGDPHFTQKPVAPFTVDSRKHQHGDGHGEAPTVQRIHANTMAWNREEMSHVVSPSSVAWTHLKGVTWAKNFQNHFGLLPENMAAKFRAQMLTTIAQISIKATLVDGGPDGNGALTKNDDNLLLVSGYNPKKKEVVDSEPRPMQHAAMLWFLSDMVSLAEGGWYGYVNPKPLIPSEKLQQLLDGMAKTTMNAFPPEKVVEMGSTRDVGVMLGGMGWYGTHAGSETLRERAAEYANALASLIKDNLSDDGVVQNGTENQAATQGAVGQGLLWASQVEGVSHQNTARAVLNCMMEQFWDEDAGTFATGTDDETYTITARDAGDVTGGLNAADAVLDIEGAQDLFATYFNQTFNRGRLQRAQRPASLDPEERYVLPLPQNAGGKYGQAAVYNTEVTYLADADEWEVTDDRFTTAQALYLANQDVWIGQWGGSFYDGRGVPGETDQPVRTAGDSETNTSTGTGNESNPNSTAPTHTETSQ</sequence>
<reference evidence="4" key="2">
    <citation type="submission" date="2016-10" db="EMBL/GenBank/DDBJ databases">
        <authorList>
            <person name="Varghese N."/>
            <person name="Submissions S."/>
        </authorList>
    </citation>
    <scope>NUCLEOTIDE SEQUENCE [LARGE SCALE GENOMIC DNA]</scope>
    <source>
        <strain evidence="4">CGMCC 1.12397</strain>
    </source>
</reference>
<dbReference type="EMBL" id="QQST01000006">
    <property type="protein sequence ID" value="RDI69523.1"/>
    <property type="molecule type" value="Genomic_DNA"/>
</dbReference>
<proteinExistence type="predicted"/>
<dbReference type="AlphaFoldDB" id="A0A1H1GRL6"/>
<evidence type="ECO:0000256" key="1">
    <source>
        <dbReference type="SAM" id="MobiDB-lite"/>
    </source>
</evidence>
<accession>A0A1H1GRL6</accession>
<name>A0A1H1GRL6_9EURY</name>
<evidence type="ECO:0000313" key="2">
    <source>
        <dbReference type="EMBL" id="RDI69523.1"/>
    </source>
</evidence>
<organism evidence="3 4">
    <name type="scientific">Halopelagius longus</name>
    <dbReference type="NCBI Taxonomy" id="1236180"/>
    <lineage>
        <taxon>Archaea</taxon>
        <taxon>Methanobacteriati</taxon>
        <taxon>Methanobacteriota</taxon>
        <taxon>Stenosarchaea group</taxon>
        <taxon>Halobacteria</taxon>
        <taxon>Halobacteriales</taxon>
        <taxon>Haloferacaceae</taxon>
    </lineage>
</organism>
<feature type="region of interest" description="Disordered" evidence="1">
    <location>
        <begin position="517"/>
        <end position="560"/>
    </location>
</feature>
<feature type="compositionally biased region" description="Low complexity" evidence="1">
    <location>
        <begin position="534"/>
        <end position="551"/>
    </location>
</feature>
<reference evidence="3" key="1">
    <citation type="submission" date="2016-10" db="EMBL/GenBank/DDBJ databases">
        <authorList>
            <person name="de Groot N.N."/>
        </authorList>
    </citation>
    <scope>NUCLEOTIDE SEQUENCE [LARGE SCALE GENOMIC DNA]</scope>
    <source>
        <strain evidence="3">CGMCC 1.12397</strain>
    </source>
</reference>
<protein>
    <submittedName>
        <fullName evidence="2">Plasmid stabilization protein</fullName>
    </submittedName>
</protein>
<dbReference type="Proteomes" id="UP000199289">
    <property type="component" value="Unassembled WGS sequence"/>
</dbReference>
<keyword evidence="5" id="KW-1185">Reference proteome</keyword>
<gene>
    <name evidence="2" type="ORF">DWB78_18880</name>
    <name evidence="3" type="ORF">SAMN05216278_3804</name>
</gene>
<reference evidence="2 5" key="3">
    <citation type="submission" date="2018-07" db="EMBL/GenBank/DDBJ databases">
        <title>Genome sequence of extremly halophilic archaeon Halopelagius longus strain BC12-B1.</title>
        <authorList>
            <person name="Zhang X."/>
        </authorList>
    </citation>
    <scope>NUCLEOTIDE SEQUENCE [LARGE SCALE GENOMIC DNA]</scope>
    <source>
        <strain evidence="2 5">BC12-B1</strain>
    </source>
</reference>
<evidence type="ECO:0000313" key="3">
    <source>
        <dbReference type="EMBL" id="SDR15825.1"/>
    </source>
</evidence>
<dbReference type="EMBL" id="FNKQ01000007">
    <property type="protein sequence ID" value="SDR15825.1"/>
    <property type="molecule type" value="Genomic_DNA"/>
</dbReference>
<evidence type="ECO:0000313" key="4">
    <source>
        <dbReference type="Proteomes" id="UP000199289"/>
    </source>
</evidence>